<organism evidence="12 13">
    <name type="scientific">Durio zibethinus</name>
    <name type="common">Durian</name>
    <dbReference type="NCBI Taxonomy" id="66656"/>
    <lineage>
        <taxon>Eukaryota</taxon>
        <taxon>Viridiplantae</taxon>
        <taxon>Streptophyta</taxon>
        <taxon>Embryophyta</taxon>
        <taxon>Tracheophyta</taxon>
        <taxon>Spermatophyta</taxon>
        <taxon>Magnoliopsida</taxon>
        <taxon>eudicotyledons</taxon>
        <taxon>Gunneridae</taxon>
        <taxon>Pentapetalae</taxon>
        <taxon>rosids</taxon>
        <taxon>malvids</taxon>
        <taxon>Malvales</taxon>
        <taxon>Malvaceae</taxon>
        <taxon>Helicteroideae</taxon>
        <taxon>Durio</taxon>
    </lineage>
</organism>
<proteinExistence type="inferred from homology"/>
<protein>
    <submittedName>
        <fullName evidence="13">Polyphenol oxidase I, chloroplastic-like</fullName>
    </submittedName>
</protein>
<keyword evidence="12" id="KW-1185">Reference proteome</keyword>
<comment type="cofactor">
    <cofactor evidence="7">
        <name>Cu(2+)</name>
        <dbReference type="ChEBI" id="CHEBI:29036"/>
    </cofactor>
    <text evidence="7">Binds 2 copper ions per subunit.</text>
</comment>
<name>A0A6P5XY90_DURZI</name>
<dbReference type="PROSITE" id="PS00498">
    <property type="entry name" value="TYROSINASE_2"/>
    <property type="match status" value="1"/>
</dbReference>
<dbReference type="GO" id="GO:0046872">
    <property type="term" value="F:metal ion binding"/>
    <property type="evidence" value="ECO:0007669"/>
    <property type="project" value="UniProtKB-KW"/>
</dbReference>
<dbReference type="SUPFAM" id="SSF48056">
    <property type="entry name" value="Di-copper centre-containing domain"/>
    <property type="match status" value="1"/>
</dbReference>
<evidence type="ECO:0000313" key="12">
    <source>
        <dbReference type="Proteomes" id="UP000515121"/>
    </source>
</evidence>
<feature type="disulfide bond" evidence="8">
    <location>
        <begin position="111"/>
        <end position="126"/>
    </location>
</feature>
<dbReference type="GeneID" id="111286844"/>
<dbReference type="AlphaFoldDB" id="A0A6P5XY90"/>
<evidence type="ECO:0000256" key="4">
    <source>
        <dbReference type="ARBA" id="ARBA00023002"/>
    </source>
</evidence>
<evidence type="ECO:0000256" key="2">
    <source>
        <dbReference type="ARBA" id="ARBA00022723"/>
    </source>
</evidence>
<dbReference type="Pfam" id="PF12142">
    <property type="entry name" value="PPO1_DWL"/>
    <property type="match status" value="1"/>
</dbReference>
<feature type="binding site" evidence="7">
    <location>
        <position position="372"/>
    </location>
    <ligand>
        <name>Cu cation</name>
        <dbReference type="ChEBI" id="CHEBI:23378"/>
        <label>B</label>
    </ligand>
</feature>
<keyword evidence="3" id="KW-0883">Thioether bond</keyword>
<comment type="similarity">
    <text evidence="1">Belongs to the tyrosinase family.</text>
</comment>
<dbReference type="RefSeq" id="XP_022732751.1">
    <property type="nucleotide sequence ID" value="XM_022877016.1"/>
</dbReference>
<keyword evidence="4" id="KW-0560">Oxidoreductase</keyword>
<dbReference type="PANTHER" id="PTHR11474:SF76">
    <property type="entry name" value="SHKT DOMAIN-CONTAINING PROTEIN"/>
    <property type="match status" value="1"/>
</dbReference>
<dbReference type="PROSITE" id="PS00497">
    <property type="entry name" value="TYROSINASE_1"/>
    <property type="match status" value="1"/>
</dbReference>
<dbReference type="InterPro" id="IPR016213">
    <property type="entry name" value="Polyphenol_oxidase"/>
</dbReference>
<feature type="binding site" evidence="7">
    <location>
        <position position="186"/>
    </location>
    <ligand>
        <name>Cu cation</name>
        <dbReference type="ChEBI" id="CHEBI:23378"/>
        <label>A</label>
    </ligand>
</feature>
<evidence type="ECO:0000256" key="8">
    <source>
        <dbReference type="PIRSR" id="PIRSR000290-2"/>
    </source>
</evidence>
<feature type="domain" description="Tyrosinase copper-binding" evidence="10">
    <location>
        <begin position="206"/>
        <end position="223"/>
    </location>
</feature>
<evidence type="ECO:0000256" key="6">
    <source>
        <dbReference type="ARBA" id="ARBA00023157"/>
    </source>
</evidence>
<evidence type="ECO:0000313" key="13">
    <source>
        <dbReference type="RefSeq" id="XP_022732751.1"/>
    </source>
</evidence>
<evidence type="ECO:0000259" key="11">
    <source>
        <dbReference type="PROSITE" id="PS00498"/>
    </source>
</evidence>
<feature type="domain" description="Tyrosinase copper-binding" evidence="11">
    <location>
        <begin position="365"/>
        <end position="376"/>
    </location>
</feature>
<dbReference type="PANTHER" id="PTHR11474">
    <property type="entry name" value="TYROSINASE FAMILY MEMBER"/>
    <property type="match status" value="1"/>
</dbReference>
<reference evidence="13" key="1">
    <citation type="submission" date="2025-08" db="UniProtKB">
        <authorList>
            <consortium name="RefSeq"/>
        </authorList>
    </citation>
    <scope>IDENTIFICATION</scope>
    <source>
        <tissue evidence="13">Fruit stalk</tissue>
    </source>
</reference>
<dbReference type="GO" id="GO:0004097">
    <property type="term" value="F:catechol oxidase activity"/>
    <property type="evidence" value="ECO:0007669"/>
    <property type="project" value="InterPro"/>
</dbReference>
<dbReference type="Gene3D" id="1.10.1280.10">
    <property type="entry name" value="Di-copper center containing domain from catechol oxidase"/>
    <property type="match status" value="1"/>
</dbReference>
<dbReference type="OrthoDB" id="6132182at2759"/>
<evidence type="ECO:0000256" key="5">
    <source>
        <dbReference type="ARBA" id="ARBA00023008"/>
    </source>
</evidence>
<dbReference type="InterPro" id="IPR002227">
    <property type="entry name" value="Tyrosinase_Cu-bd"/>
</dbReference>
<dbReference type="InterPro" id="IPR022739">
    <property type="entry name" value="Polyphenol_oxidase_cen"/>
</dbReference>
<dbReference type="Proteomes" id="UP000515121">
    <property type="component" value="Unplaced"/>
</dbReference>
<feature type="disulfide bond" evidence="8">
    <location>
        <begin position="125"/>
        <end position="187"/>
    </location>
</feature>
<dbReference type="Pfam" id="PF00264">
    <property type="entry name" value="Tyrosinase"/>
    <property type="match status" value="1"/>
</dbReference>
<feature type="binding site" evidence="7">
    <location>
        <position position="342"/>
    </location>
    <ligand>
        <name>Cu cation</name>
        <dbReference type="ChEBI" id="CHEBI:23378"/>
        <label>B</label>
    </ligand>
</feature>
<dbReference type="Pfam" id="PF12143">
    <property type="entry name" value="PPO1_KFDV"/>
    <property type="match status" value="1"/>
</dbReference>
<keyword evidence="6 8" id="KW-1015">Disulfide bond</keyword>
<dbReference type="PRINTS" id="PR00092">
    <property type="entry name" value="TYROSINASE"/>
</dbReference>
<dbReference type="InterPro" id="IPR022740">
    <property type="entry name" value="Polyphenol_oxidase_C"/>
</dbReference>
<sequence>MASLLPSISSNTTIPISFFSPFFPTTSGVSVSKRKKPCTTHKILSCKATKGDQNHINPPSSKNIGEYYPNHIAIDRRNAPFILGGVCGAANVSNFDSSPLERPVSPDLSSCGEPNVPCYVRPFDCCPPLIKGSIDFKPPPVSQLRIRPAAHLVDEHYKTKFARVIELMKALPPEDPRNFMQQANVHCAYCNGAYKQEGYDVQLEIHSSWLFFPFHRLYLYFFERILGNLIDDPDFALPFWNWDHPGGMEMPDMFEAKAYRSLYDEHRNQNHIPPVVVDLNYDYLNRPRPNDEQKMLNLNTMHRQMISNSTTPYLFFGRPYRGGDRPMQGPGSIECMPHNTVHNWCGDVRQPKGEDMGIFYSAARDPLFYAHHSNVDRMWTIWDTLPNHKTTQIRDNDWHNSSFYFYDEKKDLARVKVHDCLDNKKLGYDYQKVGIPWLPGPPTPQMFTTTRKEARNGKETIIGSNDFPVVLDKEVRVEIRRPNQEEGEEILVIEDIEIERDVFVKFDVYINYEGDDGVDALRPEFSEFVGSFVHLPHSCCKHGHKIQVYGWE</sequence>
<evidence type="ECO:0000259" key="10">
    <source>
        <dbReference type="PROSITE" id="PS00497"/>
    </source>
</evidence>
<evidence type="ECO:0000256" key="3">
    <source>
        <dbReference type="ARBA" id="ARBA00022784"/>
    </source>
</evidence>
<dbReference type="GO" id="GO:0046148">
    <property type="term" value="P:pigment biosynthetic process"/>
    <property type="evidence" value="ECO:0007669"/>
    <property type="project" value="InterPro"/>
</dbReference>
<evidence type="ECO:0000256" key="1">
    <source>
        <dbReference type="ARBA" id="ARBA00009928"/>
    </source>
</evidence>
<gene>
    <name evidence="13" type="primary">LOC111286844</name>
</gene>
<evidence type="ECO:0000256" key="9">
    <source>
        <dbReference type="PIRSR" id="PIRSR000290-3"/>
    </source>
</evidence>
<feature type="binding site" evidence="7">
    <location>
        <position position="215"/>
    </location>
    <ligand>
        <name>Cu cation</name>
        <dbReference type="ChEBI" id="CHEBI:23378"/>
        <label>A</label>
    </ligand>
</feature>
<feature type="cross-link" description="2'-(S-cysteinyl)-histidine (Cys-His)" evidence="9">
    <location>
        <begin position="190"/>
        <end position="206"/>
    </location>
</feature>
<keyword evidence="5 7" id="KW-0186">Copper</keyword>
<feature type="binding site" evidence="7">
    <location>
        <position position="338"/>
    </location>
    <ligand>
        <name>Cu cation</name>
        <dbReference type="ChEBI" id="CHEBI:23378"/>
        <label>B</label>
    </ligand>
</feature>
<accession>A0A6P5XY90</accession>
<dbReference type="KEGG" id="dzi:111286844"/>
<feature type="binding site" evidence="7">
    <location>
        <position position="206"/>
    </location>
    <ligand>
        <name>Cu cation</name>
        <dbReference type="ChEBI" id="CHEBI:23378"/>
        <label>A</label>
    </ligand>
</feature>
<dbReference type="PIRSF" id="PIRSF000290">
    <property type="entry name" value="PPO_plant"/>
    <property type="match status" value="1"/>
</dbReference>
<evidence type="ECO:0000256" key="7">
    <source>
        <dbReference type="PIRSR" id="PIRSR000290-1"/>
    </source>
</evidence>
<keyword evidence="2 7" id="KW-0479">Metal-binding</keyword>
<dbReference type="InterPro" id="IPR008922">
    <property type="entry name" value="Di-copper_centre_dom_sf"/>
</dbReference>
<dbReference type="InterPro" id="IPR050316">
    <property type="entry name" value="Tyrosinase/Hemocyanin"/>
</dbReference>